<evidence type="ECO:0008006" key="4">
    <source>
        <dbReference type="Google" id="ProtNLM"/>
    </source>
</evidence>
<evidence type="ECO:0000256" key="1">
    <source>
        <dbReference type="SAM" id="Phobius"/>
    </source>
</evidence>
<feature type="signal peptide" evidence="2">
    <location>
        <begin position="1"/>
        <end position="27"/>
    </location>
</feature>
<organism evidence="3">
    <name type="scientific">Anopheles darlingi</name>
    <name type="common">Mosquito</name>
    <dbReference type="NCBI Taxonomy" id="43151"/>
    <lineage>
        <taxon>Eukaryota</taxon>
        <taxon>Metazoa</taxon>
        <taxon>Ecdysozoa</taxon>
        <taxon>Arthropoda</taxon>
        <taxon>Hexapoda</taxon>
        <taxon>Insecta</taxon>
        <taxon>Pterygota</taxon>
        <taxon>Neoptera</taxon>
        <taxon>Endopterygota</taxon>
        <taxon>Diptera</taxon>
        <taxon>Nematocera</taxon>
        <taxon>Culicoidea</taxon>
        <taxon>Culicidae</taxon>
        <taxon>Anophelinae</taxon>
        <taxon>Anopheles</taxon>
    </lineage>
</organism>
<feature type="chain" id="PRO_5014876105" description="Secreted protein" evidence="2">
    <location>
        <begin position="28"/>
        <end position="83"/>
    </location>
</feature>
<feature type="transmembrane region" description="Helical" evidence="1">
    <location>
        <begin position="52"/>
        <end position="70"/>
    </location>
</feature>
<protein>
    <recommendedName>
        <fullName evidence="4">Secreted protein</fullName>
    </recommendedName>
</protein>
<accession>A0A2M4DAN5</accession>
<keyword evidence="2" id="KW-0732">Signal</keyword>
<dbReference type="EMBL" id="GGFL01010464">
    <property type="protein sequence ID" value="MBW74642.1"/>
    <property type="molecule type" value="Transcribed_RNA"/>
</dbReference>
<name>A0A2M4DAN5_ANODA</name>
<reference evidence="3" key="1">
    <citation type="submission" date="2018-01" db="EMBL/GenBank/DDBJ databases">
        <title>An insight into the sialome of Amazonian anophelines.</title>
        <authorList>
            <person name="Ribeiro J.M."/>
            <person name="Scarpassa V."/>
            <person name="Calvo E."/>
        </authorList>
    </citation>
    <scope>NUCLEOTIDE SEQUENCE</scope>
</reference>
<keyword evidence="1" id="KW-1133">Transmembrane helix</keyword>
<sequence>MRQKHKTIPAFHIPWPTGLLIMLLARALPPPSPGGASIFIRKENYILHQKAVGWAGWLDLLTSFFGGSFIRSIPIRLRIVDIN</sequence>
<dbReference type="AlphaFoldDB" id="A0A2M4DAN5"/>
<keyword evidence="1" id="KW-0472">Membrane</keyword>
<keyword evidence="1" id="KW-0812">Transmembrane</keyword>
<proteinExistence type="predicted"/>
<evidence type="ECO:0000313" key="3">
    <source>
        <dbReference type="EMBL" id="MBW74642.1"/>
    </source>
</evidence>
<evidence type="ECO:0000256" key="2">
    <source>
        <dbReference type="SAM" id="SignalP"/>
    </source>
</evidence>